<feature type="domain" description="Lipid/polyisoprenoid-binding YceI-like" evidence="1">
    <location>
        <begin position="19"/>
        <end position="173"/>
    </location>
</feature>
<protein>
    <recommendedName>
        <fullName evidence="1">Lipid/polyisoprenoid-binding YceI-like domain-containing protein</fullName>
    </recommendedName>
</protein>
<organism evidence="2">
    <name type="scientific">marine metagenome</name>
    <dbReference type="NCBI Taxonomy" id="408172"/>
    <lineage>
        <taxon>unclassified sequences</taxon>
        <taxon>metagenomes</taxon>
        <taxon>ecological metagenomes</taxon>
    </lineage>
</organism>
<gene>
    <name evidence="2" type="ORF">METZ01_LOCUS3799</name>
</gene>
<dbReference type="InterPro" id="IPR007372">
    <property type="entry name" value="Lipid/polyisoprenoid-bd_YceI"/>
</dbReference>
<reference evidence="2" key="1">
    <citation type="submission" date="2018-05" db="EMBL/GenBank/DDBJ databases">
        <authorList>
            <person name="Lanie J.A."/>
            <person name="Ng W.-L."/>
            <person name="Kazmierczak K.M."/>
            <person name="Andrzejewski T.M."/>
            <person name="Davidsen T.M."/>
            <person name="Wayne K.J."/>
            <person name="Tettelin H."/>
            <person name="Glass J.I."/>
            <person name="Rusch D."/>
            <person name="Podicherti R."/>
            <person name="Tsui H.-C.T."/>
            <person name="Winkler M.E."/>
        </authorList>
    </citation>
    <scope>NUCLEOTIDE SEQUENCE</scope>
</reference>
<dbReference type="InterPro" id="IPR036761">
    <property type="entry name" value="TTHA0802/YceI-like_sf"/>
</dbReference>
<sequence>MINKNIFLLIIPFVIYGQTYDINNKSKITYYGYHYTKNWDGYSDNINGVINYNFTDNTVNSCSLRVNLSTFDSGNSNRDSNMLTYLEAFNYPDVVFVSSDISIKGENAFINGKLSLHGVIKEIDTIAKLSLADGFIASGTFNILLSDFGIERPALLFKKINDEIKIEYMIIGKQ</sequence>
<dbReference type="PANTHER" id="PTHR34406:SF1">
    <property type="entry name" value="PROTEIN YCEI"/>
    <property type="match status" value="1"/>
</dbReference>
<dbReference type="EMBL" id="UINC01000198">
    <property type="protein sequence ID" value="SUZ50945.1"/>
    <property type="molecule type" value="Genomic_DNA"/>
</dbReference>
<accession>A0A381N8V7</accession>
<dbReference type="SMART" id="SM00867">
    <property type="entry name" value="YceI"/>
    <property type="match status" value="1"/>
</dbReference>
<dbReference type="Pfam" id="PF04264">
    <property type="entry name" value="YceI"/>
    <property type="match status" value="1"/>
</dbReference>
<name>A0A381N8V7_9ZZZZ</name>
<evidence type="ECO:0000313" key="2">
    <source>
        <dbReference type="EMBL" id="SUZ50945.1"/>
    </source>
</evidence>
<dbReference type="Gene3D" id="2.40.128.110">
    <property type="entry name" value="Lipid/polyisoprenoid-binding, YceI-like"/>
    <property type="match status" value="1"/>
</dbReference>
<proteinExistence type="predicted"/>
<evidence type="ECO:0000259" key="1">
    <source>
        <dbReference type="SMART" id="SM00867"/>
    </source>
</evidence>
<dbReference type="PANTHER" id="PTHR34406">
    <property type="entry name" value="PROTEIN YCEI"/>
    <property type="match status" value="1"/>
</dbReference>
<dbReference type="SUPFAM" id="SSF101874">
    <property type="entry name" value="YceI-like"/>
    <property type="match status" value="1"/>
</dbReference>
<dbReference type="AlphaFoldDB" id="A0A381N8V7"/>